<dbReference type="Proteomes" id="UP000439994">
    <property type="component" value="Unassembled WGS sequence"/>
</dbReference>
<dbReference type="SUPFAM" id="SSF51182">
    <property type="entry name" value="RmlC-like cupins"/>
    <property type="match status" value="2"/>
</dbReference>
<feature type="domain" description="ChrR-like cupin" evidence="1">
    <location>
        <begin position="9"/>
        <end position="111"/>
    </location>
</feature>
<protein>
    <submittedName>
        <fullName evidence="2">Anti-sigma factor</fullName>
    </submittedName>
</protein>
<evidence type="ECO:0000313" key="2">
    <source>
        <dbReference type="EMBL" id="MUH72242.1"/>
    </source>
</evidence>
<dbReference type="InterPro" id="IPR025979">
    <property type="entry name" value="ChrR-like_cupin_dom"/>
</dbReference>
<evidence type="ECO:0000313" key="3">
    <source>
        <dbReference type="Proteomes" id="UP000439994"/>
    </source>
</evidence>
<comment type="caution">
    <text evidence="2">The sequence shown here is derived from an EMBL/GenBank/DDBJ whole genome shotgun (WGS) entry which is preliminary data.</text>
</comment>
<dbReference type="EMBL" id="WOCD01000003">
    <property type="protein sequence ID" value="MUH72242.1"/>
    <property type="molecule type" value="Genomic_DNA"/>
</dbReference>
<dbReference type="RefSeq" id="WP_155695437.1">
    <property type="nucleotide sequence ID" value="NZ_WOCD01000003.1"/>
</dbReference>
<dbReference type="Gene3D" id="2.60.120.10">
    <property type="entry name" value="Jelly Rolls"/>
    <property type="match status" value="1"/>
</dbReference>
<proteinExistence type="predicted"/>
<organism evidence="2 3">
    <name type="scientific">Psychrosphaera haliotis</name>
    <dbReference type="NCBI Taxonomy" id="555083"/>
    <lineage>
        <taxon>Bacteria</taxon>
        <taxon>Pseudomonadati</taxon>
        <taxon>Pseudomonadota</taxon>
        <taxon>Gammaproteobacteria</taxon>
        <taxon>Alteromonadales</taxon>
        <taxon>Pseudoalteromonadaceae</taxon>
        <taxon>Psychrosphaera</taxon>
    </lineage>
</organism>
<accession>A0A6N8FBW9</accession>
<reference evidence="2 3" key="1">
    <citation type="submission" date="2019-11" db="EMBL/GenBank/DDBJ databases">
        <title>P. haliotis isolates from Z. marina roots.</title>
        <authorList>
            <person name="Cohen M."/>
            <person name="Jospin G."/>
            <person name="Eisen J.A."/>
            <person name="Coil D.A."/>
        </authorList>
    </citation>
    <scope>NUCLEOTIDE SEQUENCE [LARGE SCALE GENOMIC DNA]</scope>
    <source>
        <strain evidence="2 3">UCD-MCMsp1aY</strain>
    </source>
</reference>
<dbReference type="AlphaFoldDB" id="A0A6N8FBW9"/>
<dbReference type="InterPro" id="IPR011051">
    <property type="entry name" value="RmlC_Cupin_sf"/>
</dbReference>
<dbReference type="Pfam" id="PF12973">
    <property type="entry name" value="Cupin_7"/>
    <property type="match status" value="1"/>
</dbReference>
<sequence length="221" mass="24660">MQINSDFSQTAALQLNHYNWRTTPQVGVQRVMLDRIGGEKARATTVVRYAPGSTFPNHSHPGGEEVLVLSGIFSDQSGDYSQGWYLRNPPGSSHAPSSLGGTTIFVKLWQMSLTEATHTRINTNDSANWVKENNYHICPLYQDKGEVTQLIKLTPHQCAPHHLIGQKAIELFVLTGSIFHNKLEYKEGSWLRVPSNKQTLIKAGNKNATIYLKVGNFKNIS</sequence>
<dbReference type="CDD" id="cd20303">
    <property type="entry name" value="cupin_ChrR_1"/>
    <property type="match status" value="1"/>
</dbReference>
<keyword evidence="3" id="KW-1185">Reference proteome</keyword>
<gene>
    <name evidence="2" type="ORF">GNP35_06960</name>
</gene>
<evidence type="ECO:0000259" key="1">
    <source>
        <dbReference type="Pfam" id="PF12973"/>
    </source>
</evidence>
<dbReference type="OrthoDB" id="9801227at2"/>
<dbReference type="InterPro" id="IPR014710">
    <property type="entry name" value="RmlC-like_jellyroll"/>
</dbReference>
<name>A0A6N8FBW9_9GAMM</name>